<evidence type="ECO:0000256" key="1">
    <source>
        <dbReference type="SAM" id="SignalP"/>
    </source>
</evidence>
<evidence type="ECO:0000313" key="2">
    <source>
        <dbReference type="EMBL" id="KAJ7760643.1"/>
    </source>
</evidence>
<evidence type="ECO:0000313" key="3">
    <source>
        <dbReference type="Proteomes" id="UP001215280"/>
    </source>
</evidence>
<feature type="signal peptide" evidence="1">
    <location>
        <begin position="1"/>
        <end position="18"/>
    </location>
</feature>
<protein>
    <submittedName>
        <fullName evidence="2">Uncharacterized protein</fullName>
    </submittedName>
</protein>
<keyword evidence="3" id="KW-1185">Reference proteome</keyword>
<sequence length="160" mass="16858">MLFSTSLLAPLFAVLAAASPLNLPRVISPNHGTIVEPTSGTVVASDTAFPFTYQDSNWCEGGYTPITVWLLDYAPTTDNLNATGQFLDATYYFGAYLIGNFGLGPIGPELPPPATLTMPDVSELPVGSDVYLAVVETANNCPPGNQPLEYGLTSTLLVTA</sequence>
<proteinExistence type="predicted"/>
<comment type="caution">
    <text evidence="2">The sequence shown here is derived from an EMBL/GenBank/DDBJ whole genome shotgun (WGS) entry which is preliminary data.</text>
</comment>
<dbReference type="AlphaFoldDB" id="A0AAD7JC70"/>
<name>A0AAD7JC70_9AGAR</name>
<gene>
    <name evidence="2" type="ORF">DFH07DRAFT_771726</name>
</gene>
<dbReference type="EMBL" id="JARJLG010000048">
    <property type="protein sequence ID" value="KAJ7760643.1"/>
    <property type="molecule type" value="Genomic_DNA"/>
</dbReference>
<organism evidence="2 3">
    <name type="scientific">Mycena maculata</name>
    <dbReference type="NCBI Taxonomy" id="230809"/>
    <lineage>
        <taxon>Eukaryota</taxon>
        <taxon>Fungi</taxon>
        <taxon>Dikarya</taxon>
        <taxon>Basidiomycota</taxon>
        <taxon>Agaricomycotina</taxon>
        <taxon>Agaricomycetes</taxon>
        <taxon>Agaricomycetidae</taxon>
        <taxon>Agaricales</taxon>
        <taxon>Marasmiineae</taxon>
        <taxon>Mycenaceae</taxon>
        <taxon>Mycena</taxon>
    </lineage>
</organism>
<reference evidence="2" key="1">
    <citation type="submission" date="2023-03" db="EMBL/GenBank/DDBJ databases">
        <title>Massive genome expansion in bonnet fungi (Mycena s.s.) driven by repeated elements and novel gene families across ecological guilds.</title>
        <authorList>
            <consortium name="Lawrence Berkeley National Laboratory"/>
            <person name="Harder C.B."/>
            <person name="Miyauchi S."/>
            <person name="Viragh M."/>
            <person name="Kuo A."/>
            <person name="Thoen E."/>
            <person name="Andreopoulos B."/>
            <person name="Lu D."/>
            <person name="Skrede I."/>
            <person name="Drula E."/>
            <person name="Henrissat B."/>
            <person name="Morin E."/>
            <person name="Kohler A."/>
            <person name="Barry K."/>
            <person name="LaButti K."/>
            <person name="Morin E."/>
            <person name="Salamov A."/>
            <person name="Lipzen A."/>
            <person name="Mereny Z."/>
            <person name="Hegedus B."/>
            <person name="Baldrian P."/>
            <person name="Stursova M."/>
            <person name="Weitz H."/>
            <person name="Taylor A."/>
            <person name="Grigoriev I.V."/>
            <person name="Nagy L.G."/>
            <person name="Martin F."/>
            <person name="Kauserud H."/>
        </authorList>
    </citation>
    <scope>NUCLEOTIDE SEQUENCE</scope>
    <source>
        <strain evidence="2">CBHHK188m</strain>
    </source>
</reference>
<accession>A0AAD7JC70</accession>
<keyword evidence="1" id="KW-0732">Signal</keyword>
<dbReference type="Proteomes" id="UP001215280">
    <property type="component" value="Unassembled WGS sequence"/>
</dbReference>
<feature type="chain" id="PRO_5042025162" evidence="1">
    <location>
        <begin position="19"/>
        <end position="160"/>
    </location>
</feature>